<reference evidence="4" key="2">
    <citation type="journal article" date="2021" name="PeerJ">
        <title>Extensive microbial diversity within the chicken gut microbiome revealed by metagenomics and culture.</title>
        <authorList>
            <person name="Gilroy R."/>
            <person name="Ravi A."/>
            <person name="Getino M."/>
            <person name="Pursley I."/>
            <person name="Horton D.L."/>
            <person name="Alikhan N.F."/>
            <person name="Baker D."/>
            <person name="Gharbi K."/>
            <person name="Hall N."/>
            <person name="Watson M."/>
            <person name="Adriaenssens E.M."/>
            <person name="Foster-Nyarko E."/>
            <person name="Jarju S."/>
            <person name="Secka A."/>
            <person name="Antonio M."/>
            <person name="Oren A."/>
            <person name="Chaudhuri R.R."/>
            <person name="La Ragione R."/>
            <person name="Hildebrand F."/>
            <person name="Pallen M.J."/>
        </authorList>
    </citation>
    <scope>NUCLEOTIDE SEQUENCE</scope>
    <source>
        <strain evidence="4">11687</strain>
    </source>
</reference>
<reference evidence="4" key="1">
    <citation type="submission" date="2020-10" db="EMBL/GenBank/DDBJ databases">
        <authorList>
            <person name="Gilroy R."/>
        </authorList>
    </citation>
    <scope>NUCLEOTIDE SEQUENCE</scope>
    <source>
        <strain evidence="4">11687</strain>
    </source>
</reference>
<proteinExistence type="predicted"/>
<dbReference type="InterPro" id="IPR056798">
    <property type="entry name" value="ADH_Fe_C"/>
</dbReference>
<accession>A0A9D1MFK6</accession>
<sequence>MARFTLPRDLYHGKGSLEALKSFKGKKAIVCVGGGSMKKFGFLDKAVSYLKEAGMEVKLFEGIESDPSVETVMKGAQAMLDFQPDWIVAIGGGSPIDAAKAMWIKYEYPDITFEEMCKVFGIPELRRKAHFCAISSTSGTATEVTAFSIITDYQKGIKYPIADFEITPDVEIVDPELAETMPKKLVAHTGMDAITHAIEAYVSTANCDYTDPLALHAIKMIKADLVGSYNGDMAKRDSMHNAQCLAGMAFSNALLGIVHSMAHKTGAAFADYGAHIIHGAANAMYLPKVIKFNSKDPTAKKRYGEIADFIQLGGKNDDEKVDLLIAMLRKMNDDLNIPHCIKNYGADSYPTEQGFVPEEVFLERLHDIAVNAIGDACTGSNPRQPSVEEMEKLLKCCYYDTEVDF</sequence>
<dbReference type="GO" id="GO:0004022">
    <property type="term" value="F:alcohol dehydrogenase (NAD+) activity"/>
    <property type="evidence" value="ECO:0007669"/>
    <property type="project" value="TreeGrafter"/>
</dbReference>
<dbReference type="Gene3D" id="3.40.50.1970">
    <property type="match status" value="1"/>
</dbReference>
<evidence type="ECO:0000313" key="5">
    <source>
        <dbReference type="Proteomes" id="UP000824081"/>
    </source>
</evidence>
<dbReference type="InterPro" id="IPR039697">
    <property type="entry name" value="Alcohol_dehydrogenase_Fe"/>
</dbReference>
<dbReference type="FunFam" id="3.40.50.1970:FF:000003">
    <property type="entry name" value="Alcohol dehydrogenase, iron-containing"/>
    <property type="match status" value="1"/>
</dbReference>
<dbReference type="AlphaFoldDB" id="A0A9D1MFK6"/>
<dbReference type="SUPFAM" id="SSF56796">
    <property type="entry name" value="Dehydroquinate synthase-like"/>
    <property type="match status" value="1"/>
</dbReference>
<gene>
    <name evidence="4" type="ORF">IAC57_03270</name>
</gene>
<feature type="domain" description="Alcohol dehydrogenase iron-type/glycerol dehydrogenase GldA" evidence="2">
    <location>
        <begin position="7"/>
        <end position="175"/>
    </location>
</feature>
<comment type="caution">
    <text evidence="4">The sequence shown here is derived from an EMBL/GenBank/DDBJ whole genome shotgun (WGS) entry which is preliminary data.</text>
</comment>
<evidence type="ECO:0000256" key="1">
    <source>
        <dbReference type="ARBA" id="ARBA00023002"/>
    </source>
</evidence>
<name>A0A9D1MFK6_9FIRM</name>
<dbReference type="Gene3D" id="1.20.1090.10">
    <property type="entry name" value="Dehydroquinate synthase-like - alpha domain"/>
    <property type="match status" value="1"/>
</dbReference>
<dbReference type="Proteomes" id="UP000824081">
    <property type="component" value="Unassembled WGS sequence"/>
</dbReference>
<dbReference type="InterPro" id="IPR001670">
    <property type="entry name" value="ADH_Fe/GldA"/>
</dbReference>
<feature type="domain" description="Fe-containing alcohol dehydrogenase-like C-terminal" evidence="3">
    <location>
        <begin position="187"/>
        <end position="396"/>
    </location>
</feature>
<dbReference type="Pfam" id="PF00465">
    <property type="entry name" value="Fe-ADH"/>
    <property type="match status" value="1"/>
</dbReference>
<evidence type="ECO:0000259" key="3">
    <source>
        <dbReference type="Pfam" id="PF25137"/>
    </source>
</evidence>
<dbReference type="EMBL" id="DVMZ01000086">
    <property type="protein sequence ID" value="HIU59103.1"/>
    <property type="molecule type" value="Genomic_DNA"/>
</dbReference>
<dbReference type="CDD" id="cd08179">
    <property type="entry name" value="NADPH_BDH"/>
    <property type="match status" value="1"/>
</dbReference>
<dbReference type="PANTHER" id="PTHR11496:SF83">
    <property type="entry name" value="HYDROXYACID-OXOACID TRANSHYDROGENASE, MITOCHONDRIAL"/>
    <property type="match status" value="1"/>
</dbReference>
<evidence type="ECO:0000313" key="4">
    <source>
        <dbReference type="EMBL" id="HIU59103.1"/>
    </source>
</evidence>
<dbReference type="InterPro" id="IPR034802">
    <property type="entry name" value="NADPH_BDH"/>
</dbReference>
<dbReference type="PANTHER" id="PTHR11496">
    <property type="entry name" value="ALCOHOL DEHYDROGENASE"/>
    <property type="match status" value="1"/>
</dbReference>
<organism evidence="4 5">
    <name type="scientific">Candidatus Scatosoma pullistercoris</name>
    <dbReference type="NCBI Taxonomy" id="2840934"/>
    <lineage>
        <taxon>Bacteria</taxon>
        <taxon>Bacillati</taxon>
        <taxon>Bacillota</taxon>
        <taxon>Clostridia</taxon>
        <taxon>Candidatus Scatosoma</taxon>
    </lineage>
</organism>
<dbReference type="Pfam" id="PF25137">
    <property type="entry name" value="ADH_Fe_C"/>
    <property type="match status" value="1"/>
</dbReference>
<evidence type="ECO:0000259" key="2">
    <source>
        <dbReference type="Pfam" id="PF00465"/>
    </source>
</evidence>
<dbReference type="GO" id="GO:0046872">
    <property type="term" value="F:metal ion binding"/>
    <property type="evidence" value="ECO:0007669"/>
    <property type="project" value="InterPro"/>
</dbReference>
<keyword evidence="1" id="KW-0560">Oxidoreductase</keyword>
<dbReference type="FunFam" id="1.20.1090.10:FF:000001">
    <property type="entry name" value="Aldehyde-alcohol dehydrogenase"/>
    <property type="match status" value="1"/>
</dbReference>
<protein>
    <submittedName>
        <fullName evidence="4">Iron-containing alcohol dehydrogenase</fullName>
    </submittedName>
</protein>